<name>X1E4S8_9ZZZZ</name>
<comment type="caution">
    <text evidence="1">The sequence shown here is derived from an EMBL/GenBank/DDBJ whole genome shotgun (WGS) entry which is preliminary data.</text>
</comment>
<dbReference type="EMBL" id="BART01041620">
    <property type="protein sequence ID" value="GAH27527.1"/>
    <property type="molecule type" value="Genomic_DNA"/>
</dbReference>
<organism evidence="1">
    <name type="scientific">marine sediment metagenome</name>
    <dbReference type="NCBI Taxonomy" id="412755"/>
    <lineage>
        <taxon>unclassified sequences</taxon>
        <taxon>metagenomes</taxon>
        <taxon>ecological metagenomes</taxon>
    </lineage>
</organism>
<evidence type="ECO:0000313" key="1">
    <source>
        <dbReference type="EMBL" id="GAH27527.1"/>
    </source>
</evidence>
<feature type="non-terminal residue" evidence="1">
    <location>
        <position position="1"/>
    </location>
</feature>
<sequence length="58" mass="6749">IKMKAKVEKIPIIGPLIHYSKNEIAKFRKQGFTTREIESMQRLAGSFPKHGYKRHVNP</sequence>
<gene>
    <name evidence="1" type="ORF">S01H4_66838</name>
</gene>
<dbReference type="AlphaFoldDB" id="X1E4S8"/>
<protein>
    <submittedName>
        <fullName evidence="1">Uncharacterized protein</fullName>
    </submittedName>
</protein>
<proteinExistence type="predicted"/>
<feature type="non-terminal residue" evidence="1">
    <location>
        <position position="58"/>
    </location>
</feature>
<reference evidence="1" key="1">
    <citation type="journal article" date="2014" name="Front. Microbiol.">
        <title>High frequency of phylogenetically diverse reductive dehalogenase-homologous genes in deep subseafloor sedimentary metagenomes.</title>
        <authorList>
            <person name="Kawai M."/>
            <person name="Futagami T."/>
            <person name="Toyoda A."/>
            <person name="Takaki Y."/>
            <person name="Nishi S."/>
            <person name="Hori S."/>
            <person name="Arai W."/>
            <person name="Tsubouchi T."/>
            <person name="Morono Y."/>
            <person name="Uchiyama I."/>
            <person name="Ito T."/>
            <person name="Fujiyama A."/>
            <person name="Inagaki F."/>
            <person name="Takami H."/>
        </authorList>
    </citation>
    <scope>NUCLEOTIDE SEQUENCE</scope>
    <source>
        <strain evidence="1">Expedition CK06-06</strain>
    </source>
</reference>
<accession>X1E4S8</accession>